<evidence type="ECO:0000256" key="1">
    <source>
        <dbReference type="SAM" id="Phobius"/>
    </source>
</evidence>
<dbReference type="Proteomes" id="UP001162480">
    <property type="component" value="Chromosome 7"/>
</dbReference>
<reference evidence="2" key="1">
    <citation type="submission" date="2023-08" db="EMBL/GenBank/DDBJ databases">
        <authorList>
            <person name="Alioto T."/>
            <person name="Alioto T."/>
            <person name="Gomez Garrido J."/>
        </authorList>
    </citation>
    <scope>NUCLEOTIDE SEQUENCE</scope>
</reference>
<evidence type="ECO:0000313" key="3">
    <source>
        <dbReference type="Proteomes" id="UP001162480"/>
    </source>
</evidence>
<keyword evidence="1" id="KW-0472">Membrane</keyword>
<keyword evidence="1" id="KW-0812">Transmembrane</keyword>
<organism evidence="2 3">
    <name type="scientific">Octopus vulgaris</name>
    <name type="common">Common octopus</name>
    <dbReference type="NCBI Taxonomy" id="6645"/>
    <lineage>
        <taxon>Eukaryota</taxon>
        <taxon>Metazoa</taxon>
        <taxon>Spiralia</taxon>
        <taxon>Lophotrochozoa</taxon>
        <taxon>Mollusca</taxon>
        <taxon>Cephalopoda</taxon>
        <taxon>Coleoidea</taxon>
        <taxon>Octopodiformes</taxon>
        <taxon>Octopoda</taxon>
        <taxon>Incirrata</taxon>
        <taxon>Octopodidae</taxon>
        <taxon>Octopus</taxon>
    </lineage>
</organism>
<dbReference type="EMBL" id="OX597820">
    <property type="protein sequence ID" value="CAI9726362.1"/>
    <property type="molecule type" value="Genomic_DNA"/>
</dbReference>
<name>A0AA36B485_OCTVU</name>
<sequence length="104" mass="10800">MRCSVVIEDHSSSSSSGKYTDAAADNGCLVIVFCGTFGGGCSGGGDHRFGGSIVVVVGQSNICRWAYDRRFGIAYGCDAVVFIVMFLGSTVVALIRRACCLASS</sequence>
<keyword evidence="3" id="KW-1185">Reference proteome</keyword>
<feature type="transmembrane region" description="Helical" evidence="1">
    <location>
        <begin position="73"/>
        <end position="95"/>
    </location>
</feature>
<protein>
    <recommendedName>
        <fullName evidence="4">Transmembrane protein</fullName>
    </recommendedName>
</protein>
<dbReference type="AlphaFoldDB" id="A0AA36B485"/>
<evidence type="ECO:0008006" key="4">
    <source>
        <dbReference type="Google" id="ProtNLM"/>
    </source>
</evidence>
<accession>A0AA36B485</accession>
<proteinExistence type="predicted"/>
<evidence type="ECO:0000313" key="2">
    <source>
        <dbReference type="EMBL" id="CAI9726362.1"/>
    </source>
</evidence>
<keyword evidence="1" id="KW-1133">Transmembrane helix</keyword>
<gene>
    <name evidence="2" type="ORF">OCTVUL_1B004426</name>
</gene>